<dbReference type="HOGENOM" id="CLU_069543_3_1_9"/>
<dbReference type="Proteomes" id="UP000006620">
    <property type="component" value="Chromosome"/>
</dbReference>
<reference evidence="8" key="1">
    <citation type="submission" date="2011-06" db="EMBL/GenBank/DDBJ databases">
        <title>Complete genome sequence of Paenibacillus mucilaginosus KNP414.</title>
        <authorList>
            <person name="Wang J."/>
            <person name="Hu S."/>
            <person name="Hu X."/>
            <person name="Zhang B."/>
            <person name="Dong D."/>
            <person name="Zhang S."/>
            <person name="Zhao K."/>
            <person name="Wu D."/>
        </authorList>
    </citation>
    <scope>NUCLEOTIDE SEQUENCE [LARGE SCALE GENOMIC DNA]</scope>
    <source>
        <strain evidence="8">KNP414</strain>
    </source>
</reference>
<reference evidence="7 8" key="2">
    <citation type="journal article" date="2013" name="Genome Announc.">
        <title>Genome Sequence of Growth-Improving Paenibacillus mucilaginosus Strain KNP414.</title>
        <authorList>
            <person name="Lu J.J."/>
            <person name="Wang J.F."/>
            <person name="Hu X.F."/>
        </authorList>
    </citation>
    <scope>NUCLEOTIDE SEQUENCE [LARGE SCALE GENOMIC DNA]</scope>
    <source>
        <strain evidence="7 8">KNP414</strain>
    </source>
</reference>
<dbReference type="SUPFAM" id="SSF46689">
    <property type="entry name" value="Homeodomain-like"/>
    <property type="match status" value="1"/>
</dbReference>
<dbReference type="Gene3D" id="1.10.10.60">
    <property type="entry name" value="Homeodomain-like"/>
    <property type="match status" value="1"/>
</dbReference>
<keyword evidence="2" id="KW-0805">Transcription regulation</keyword>
<evidence type="ECO:0000256" key="4">
    <source>
        <dbReference type="ARBA" id="ARBA00023163"/>
    </source>
</evidence>
<sequence length="233" mass="27032">MARRRIYPSETQNGPVEKLHTPLDLPRILNAFLSMLQTEGLEPISMRKIADFLGVKAASLYYHVKDKEHLIYLMGEKIRSEVELPGLELDWREGLRIWACNFRDTLKLYRDSVQIMNATFAPSPHRLAHIEFLYRVFAQQGFPDPQIPWYSSMLKTYVLGFVDEENRMLERSRRRQEDAEASEDSAFSSLPEEKYPHLVRLAEYTASTDFDNEFAGGLQVLLDGFEAQLKAKK</sequence>
<accession>F8FB20</accession>
<dbReference type="InterPro" id="IPR003012">
    <property type="entry name" value="Tet_transcr_reg_TetR"/>
</dbReference>
<keyword evidence="3 5" id="KW-0238">DNA-binding</keyword>
<dbReference type="GO" id="GO:0046677">
    <property type="term" value="P:response to antibiotic"/>
    <property type="evidence" value="ECO:0007669"/>
    <property type="project" value="InterPro"/>
</dbReference>
<feature type="DNA-binding region" description="H-T-H motif" evidence="5">
    <location>
        <begin position="45"/>
        <end position="64"/>
    </location>
</feature>
<name>F8FB20_PAEMK</name>
<evidence type="ECO:0000256" key="2">
    <source>
        <dbReference type="ARBA" id="ARBA00023015"/>
    </source>
</evidence>
<dbReference type="PATRIC" id="fig|1036673.3.peg.2851"/>
<evidence type="ECO:0000313" key="7">
    <source>
        <dbReference type="EMBL" id="AEI41663.1"/>
    </source>
</evidence>
<dbReference type="AlphaFoldDB" id="F8FB20"/>
<dbReference type="InterPro" id="IPR009057">
    <property type="entry name" value="Homeodomain-like_sf"/>
</dbReference>
<keyword evidence="4" id="KW-0804">Transcription</keyword>
<dbReference type="KEGG" id="pms:KNP414_03105"/>
<organism evidence="7 8">
    <name type="scientific">Paenibacillus mucilaginosus (strain KNP414)</name>
    <dbReference type="NCBI Taxonomy" id="1036673"/>
    <lineage>
        <taxon>Bacteria</taxon>
        <taxon>Bacillati</taxon>
        <taxon>Bacillota</taxon>
        <taxon>Bacilli</taxon>
        <taxon>Bacillales</taxon>
        <taxon>Paenibacillaceae</taxon>
        <taxon>Paenibacillus</taxon>
    </lineage>
</organism>
<evidence type="ECO:0000256" key="5">
    <source>
        <dbReference type="PROSITE-ProRule" id="PRU00335"/>
    </source>
</evidence>
<dbReference type="GO" id="GO:0003677">
    <property type="term" value="F:DNA binding"/>
    <property type="evidence" value="ECO:0007669"/>
    <property type="project" value="UniProtKB-UniRule"/>
</dbReference>
<dbReference type="Pfam" id="PF00440">
    <property type="entry name" value="TetR_N"/>
    <property type="match status" value="1"/>
</dbReference>
<keyword evidence="1" id="KW-0678">Repressor</keyword>
<dbReference type="PRINTS" id="PR00400">
    <property type="entry name" value="TETREPRESSOR"/>
</dbReference>
<dbReference type="Pfam" id="PF02909">
    <property type="entry name" value="TetR_C_1"/>
    <property type="match status" value="1"/>
</dbReference>
<evidence type="ECO:0000259" key="6">
    <source>
        <dbReference type="PROSITE" id="PS50977"/>
    </source>
</evidence>
<dbReference type="InterPro" id="IPR036271">
    <property type="entry name" value="Tet_transcr_reg_TetR-rel_C_sf"/>
</dbReference>
<protein>
    <submittedName>
        <fullName evidence="7">TetR family transcriptional regulator</fullName>
    </submittedName>
</protein>
<evidence type="ECO:0000313" key="8">
    <source>
        <dbReference type="Proteomes" id="UP000006620"/>
    </source>
</evidence>
<dbReference type="Gene3D" id="1.10.357.10">
    <property type="entry name" value="Tetracycline Repressor, domain 2"/>
    <property type="match status" value="1"/>
</dbReference>
<gene>
    <name evidence="7" type="ordered locus">KNP414_03105</name>
</gene>
<proteinExistence type="predicted"/>
<dbReference type="GO" id="GO:0045892">
    <property type="term" value="P:negative regulation of DNA-templated transcription"/>
    <property type="evidence" value="ECO:0007669"/>
    <property type="project" value="InterPro"/>
</dbReference>
<feature type="domain" description="HTH tetR-type" evidence="6">
    <location>
        <begin position="22"/>
        <end position="82"/>
    </location>
</feature>
<evidence type="ECO:0000256" key="3">
    <source>
        <dbReference type="ARBA" id="ARBA00023125"/>
    </source>
</evidence>
<dbReference type="PROSITE" id="PS50977">
    <property type="entry name" value="HTH_TETR_2"/>
    <property type="match status" value="1"/>
</dbReference>
<evidence type="ECO:0000256" key="1">
    <source>
        <dbReference type="ARBA" id="ARBA00022491"/>
    </source>
</evidence>
<dbReference type="EMBL" id="CP002869">
    <property type="protein sequence ID" value="AEI41663.1"/>
    <property type="molecule type" value="Genomic_DNA"/>
</dbReference>
<dbReference type="InterPro" id="IPR004111">
    <property type="entry name" value="Repressor_TetR_C"/>
</dbReference>
<dbReference type="SUPFAM" id="SSF48498">
    <property type="entry name" value="Tetracyclin repressor-like, C-terminal domain"/>
    <property type="match status" value="1"/>
</dbReference>
<dbReference type="InterPro" id="IPR001647">
    <property type="entry name" value="HTH_TetR"/>
</dbReference>